<dbReference type="NCBIfam" id="NF001886">
    <property type="entry name" value="PRK00642.1"/>
    <property type="match status" value="1"/>
</dbReference>
<gene>
    <name evidence="5" type="primary">ppa</name>
    <name evidence="6" type="ORF">SAMN05216474_2362</name>
</gene>
<reference evidence="6 7" key="1">
    <citation type="submission" date="2016-10" db="EMBL/GenBank/DDBJ databases">
        <authorList>
            <person name="de Groot N.N."/>
        </authorList>
    </citation>
    <scope>NUCLEOTIDE SEQUENCE [LARGE SCALE GENOMIC DNA]</scope>
    <source>
        <strain evidence="6 7">CGMCC 1.7005</strain>
    </source>
</reference>
<evidence type="ECO:0000313" key="6">
    <source>
        <dbReference type="EMBL" id="SFT79396.1"/>
    </source>
</evidence>
<feature type="binding site" evidence="5">
    <location>
        <position position="47"/>
    </location>
    <ligand>
        <name>substrate</name>
    </ligand>
</feature>
<name>A0A1I7AWV5_9FLAO</name>
<dbReference type="STRING" id="477690.SAMN05216474_2362"/>
<dbReference type="InterPro" id="IPR036649">
    <property type="entry name" value="Pyrophosphatase_sf"/>
</dbReference>
<accession>A0A1I7AWV5</accession>
<evidence type="ECO:0000256" key="1">
    <source>
        <dbReference type="ARBA" id="ARBA00001946"/>
    </source>
</evidence>
<keyword evidence="5" id="KW-0963">Cytoplasm</keyword>
<dbReference type="SUPFAM" id="SSF50324">
    <property type="entry name" value="Inorganic pyrophosphatase"/>
    <property type="match status" value="1"/>
</dbReference>
<dbReference type="Pfam" id="PF00719">
    <property type="entry name" value="Pyrophosphatase"/>
    <property type="match status" value="1"/>
</dbReference>
<dbReference type="InterPro" id="IPR008162">
    <property type="entry name" value="Pyrophosphatase"/>
</dbReference>
<dbReference type="CDD" id="cd00412">
    <property type="entry name" value="pyrophosphatase"/>
    <property type="match status" value="1"/>
</dbReference>
<organism evidence="6 7">
    <name type="scientific">Lishizhenia tianjinensis</name>
    <dbReference type="NCBI Taxonomy" id="477690"/>
    <lineage>
        <taxon>Bacteria</taxon>
        <taxon>Pseudomonadati</taxon>
        <taxon>Bacteroidota</taxon>
        <taxon>Flavobacteriia</taxon>
        <taxon>Flavobacteriales</taxon>
        <taxon>Crocinitomicaceae</taxon>
        <taxon>Lishizhenia</taxon>
    </lineage>
</organism>
<comment type="subcellular location">
    <subcellularLocation>
        <location evidence="5">Cytoplasm</location>
    </subcellularLocation>
</comment>
<feature type="binding site" evidence="5">
    <location>
        <position position="176"/>
    </location>
    <ligand>
        <name>substrate</name>
    </ligand>
</feature>
<comment type="similarity">
    <text evidence="5">Belongs to the PPase family.</text>
</comment>
<comment type="function">
    <text evidence="5">Catalyzes the hydrolysis of inorganic pyrophosphate (PPi) forming two phosphate ions.</text>
</comment>
<dbReference type="HAMAP" id="MF_00209">
    <property type="entry name" value="Inorganic_PPase"/>
    <property type="match status" value="1"/>
</dbReference>
<evidence type="ECO:0000256" key="5">
    <source>
        <dbReference type="HAMAP-Rule" id="MF_00209"/>
    </source>
</evidence>
<feature type="binding site" evidence="5">
    <location>
        <position position="101"/>
    </location>
    <ligand>
        <name>Mg(2+)</name>
        <dbReference type="ChEBI" id="CHEBI:18420"/>
        <label>1</label>
    </ligand>
</feature>
<feature type="binding site" evidence="5">
    <location>
        <position position="139"/>
    </location>
    <ligand>
        <name>Mg(2+)</name>
        <dbReference type="ChEBI" id="CHEBI:18420"/>
        <label>1</label>
    </ligand>
</feature>
<dbReference type="OrthoDB" id="5187599at2"/>
<feature type="binding site" evidence="5">
    <location>
        <position position="106"/>
    </location>
    <ligand>
        <name>Mg(2+)</name>
        <dbReference type="ChEBI" id="CHEBI:18420"/>
        <label>2</label>
    </ligand>
</feature>
<proteinExistence type="inferred from homology"/>
<keyword evidence="2 5" id="KW-0479">Metal-binding</keyword>
<dbReference type="GO" id="GO:0006796">
    <property type="term" value="P:phosphate-containing compound metabolic process"/>
    <property type="evidence" value="ECO:0007669"/>
    <property type="project" value="InterPro"/>
</dbReference>
<evidence type="ECO:0000256" key="2">
    <source>
        <dbReference type="ARBA" id="ARBA00022723"/>
    </source>
</evidence>
<dbReference type="GO" id="GO:0004427">
    <property type="term" value="F:inorganic diphosphate phosphatase activity"/>
    <property type="evidence" value="ECO:0007669"/>
    <property type="project" value="UniProtKB-UniRule"/>
</dbReference>
<feature type="binding site" evidence="5">
    <location>
        <position position="73"/>
    </location>
    <ligand>
        <name>substrate</name>
    </ligand>
</feature>
<protein>
    <recommendedName>
        <fullName evidence="5">Inorganic pyrophosphatase</fullName>
        <ecNumber evidence="5">3.6.1.1</ecNumber>
    </recommendedName>
    <alternativeName>
        <fullName evidence="5">Pyrophosphate phospho-hydrolase</fullName>
        <shortName evidence="5">PPase</shortName>
    </alternativeName>
</protein>
<dbReference type="AlphaFoldDB" id="A0A1I7AWV5"/>
<comment type="subunit">
    <text evidence="5">Homohexamer.</text>
</comment>
<dbReference type="EMBL" id="FPAS01000004">
    <property type="protein sequence ID" value="SFT79396.1"/>
    <property type="molecule type" value="Genomic_DNA"/>
</dbReference>
<evidence type="ECO:0000256" key="4">
    <source>
        <dbReference type="ARBA" id="ARBA00022842"/>
    </source>
</evidence>
<feature type="binding site" evidence="5">
    <location>
        <position position="106"/>
    </location>
    <ligand>
        <name>Mg(2+)</name>
        <dbReference type="ChEBI" id="CHEBI:18420"/>
        <label>1</label>
    </ligand>
</feature>
<dbReference type="PANTHER" id="PTHR10286">
    <property type="entry name" value="INORGANIC PYROPHOSPHATASE"/>
    <property type="match status" value="1"/>
</dbReference>
<keyword evidence="3 5" id="KW-0378">Hydrolase</keyword>
<dbReference type="GO" id="GO:0000287">
    <property type="term" value="F:magnesium ion binding"/>
    <property type="evidence" value="ECO:0007669"/>
    <property type="project" value="UniProtKB-UniRule"/>
</dbReference>
<evidence type="ECO:0000313" key="7">
    <source>
        <dbReference type="Proteomes" id="UP000236454"/>
    </source>
</evidence>
<dbReference type="Gene3D" id="3.90.80.10">
    <property type="entry name" value="Inorganic pyrophosphatase"/>
    <property type="match status" value="1"/>
</dbReference>
<evidence type="ECO:0000256" key="3">
    <source>
        <dbReference type="ARBA" id="ARBA00022801"/>
    </source>
</evidence>
<feature type="binding site" evidence="5">
    <location>
        <position position="61"/>
    </location>
    <ligand>
        <name>substrate</name>
    </ligand>
</feature>
<dbReference type="Proteomes" id="UP000236454">
    <property type="component" value="Unassembled WGS sequence"/>
</dbReference>
<comment type="catalytic activity">
    <reaction evidence="5">
        <text>diphosphate + H2O = 2 phosphate + H(+)</text>
        <dbReference type="Rhea" id="RHEA:24576"/>
        <dbReference type="ChEBI" id="CHEBI:15377"/>
        <dbReference type="ChEBI" id="CHEBI:15378"/>
        <dbReference type="ChEBI" id="CHEBI:33019"/>
        <dbReference type="ChEBI" id="CHEBI:43474"/>
        <dbReference type="EC" id="3.6.1.1"/>
    </reaction>
</comment>
<dbReference type="EC" id="3.6.1.1" evidence="5"/>
<dbReference type="GO" id="GO:0005737">
    <property type="term" value="C:cytoplasm"/>
    <property type="evidence" value="ECO:0007669"/>
    <property type="project" value="UniProtKB-SubCell"/>
</dbReference>
<keyword evidence="7" id="KW-1185">Reference proteome</keyword>
<sequence>MKKDVQNIVKAMNQRFVAHPWHGITIGEDTPKKINAFIEIIPSDAIKYEVDKDSGFIMVDRPQKFSNHMPCMYGFVPQTYCDTKVAEYANEKTGRTNIVGDQDPLDICVLSEREVNRGNILAEAIPVGGFRMIDGGEADDKIIAVLKGDQAYGNIQDIAELPEMVLNRVKHFFLTYKDLEGTAKEVEITHVYGKEEAYEVIKRSNEDYINKYGNADENLVNALLEAMKVDA</sequence>
<keyword evidence="4 5" id="KW-0460">Magnesium</keyword>
<comment type="cofactor">
    <cofactor evidence="1 5">
        <name>Mg(2+)</name>
        <dbReference type="ChEBI" id="CHEBI:18420"/>
    </cofactor>
</comment>